<dbReference type="AlphaFoldDB" id="A0A0H2TMN5"/>
<feature type="non-terminal residue" evidence="1">
    <location>
        <position position="1"/>
    </location>
</feature>
<reference evidence="1" key="2">
    <citation type="submission" date="2011-03" db="EMBL/GenBank/DDBJ databases">
        <title>Annotation of Magnaporthe poae ATCC 64411.</title>
        <authorList>
            <person name="Ma L.-J."/>
            <person name="Dead R."/>
            <person name="Young S.K."/>
            <person name="Zeng Q."/>
            <person name="Gargeya S."/>
            <person name="Fitzgerald M."/>
            <person name="Haas B."/>
            <person name="Abouelleil A."/>
            <person name="Alvarado L."/>
            <person name="Arachchi H.M."/>
            <person name="Berlin A."/>
            <person name="Brown A."/>
            <person name="Chapman S.B."/>
            <person name="Chen Z."/>
            <person name="Dunbar C."/>
            <person name="Freedman E."/>
            <person name="Gearin G."/>
            <person name="Gellesch M."/>
            <person name="Goldberg J."/>
            <person name="Griggs A."/>
            <person name="Gujja S."/>
            <person name="Heiman D."/>
            <person name="Howarth C."/>
            <person name="Larson L."/>
            <person name="Lui A."/>
            <person name="MacDonald P.J.P."/>
            <person name="Mehta T."/>
            <person name="Montmayeur A."/>
            <person name="Murphy C."/>
            <person name="Neiman D."/>
            <person name="Pearson M."/>
            <person name="Priest M."/>
            <person name="Roberts A."/>
            <person name="Saif S."/>
            <person name="Shea T."/>
            <person name="Shenoy N."/>
            <person name="Sisk P."/>
            <person name="Stolte C."/>
            <person name="Sykes S."/>
            <person name="Yandava C."/>
            <person name="Wortman J."/>
            <person name="Nusbaum C."/>
            <person name="Birren B."/>
        </authorList>
    </citation>
    <scope>NUCLEOTIDE SEQUENCE</scope>
    <source>
        <strain evidence="1">ATCC 64411</strain>
    </source>
</reference>
<accession>A0A0H2TMN5</accession>
<organism evidence="1">
    <name type="scientific">Magnaporthiopsis poae (strain ATCC 64411 / 73-15)</name>
    <name type="common">Kentucky bluegrass fungus</name>
    <name type="synonym">Magnaporthe poae</name>
    <dbReference type="NCBI Taxonomy" id="644358"/>
    <lineage>
        <taxon>Eukaryota</taxon>
        <taxon>Fungi</taxon>
        <taxon>Dikarya</taxon>
        <taxon>Ascomycota</taxon>
        <taxon>Pezizomycotina</taxon>
        <taxon>Sordariomycetes</taxon>
        <taxon>Sordariomycetidae</taxon>
        <taxon>Magnaporthales</taxon>
        <taxon>Magnaporthaceae</taxon>
        <taxon>Magnaporthiopsis</taxon>
    </lineage>
</organism>
<protein>
    <submittedName>
        <fullName evidence="1">Uncharacterized protein</fullName>
    </submittedName>
</protein>
<dbReference type="VEuPathDB" id="FungiDB:MAPG_01879"/>
<dbReference type="EMBL" id="GL876966">
    <property type="protein sequence ID" value="KLU82811.1"/>
    <property type="molecule type" value="Genomic_DNA"/>
</dbReference>
<evidence type="ECO:0000313" key="1">
    <source>
        <dbReference type="EMBL" id="KLU82811.1"/>
    </source>
</evidence>
<name>A0A0H2TMN5_MAGP6</name>
<gene>
    <name evidence="1" type="ORF">MAPG_01879</name>
</gene>
<proteinExistence type="predicted"/>
<sequence length="221" mass="24674">IDDTALDRRSFLILWILWDGLSVAMKKRLHSLTPHYLCANLHASALSSATVPSQPDCRNTIVTPTRKTARENKRGVSTGVEKESIEVATNLTTARCSLSSANRGRQLAMGGRQSSFRGPLSLPRSPSWHAHYKDATSRPMGPHETSIKKRIRLAEQRPLRRAFQQSMDVTRRHRSLLRLSPRKAGWSYARPPPAPVPASAFFPHSTFPGFPCFPCLQTGRP</sequence>
<reference evidence="1" key="1">
    <citation type="submission" date="2010-05" db="EMBL/GenBank/DDBJ databases">
        <title>The Genome Sequence of Magnaporthe poae strain ATCC 64411.</title>
        <authorList>
            <consortium name="The Broad Institute Genome Sequencing Platform"/>
            <consortium name="Broad Institute Genome Sequencing Center for Infectious Disease"/>
            <person name="Ma L.-J."/>
            <person name="Dead R."/>
            <person name="Young S."/>
            <person name="Zeng Q."/>
            <person name="Koehrsen M."/>
            <person name="Alvarado L."/>
            <person name="Berlin A."/>
            <person name="Chapman S.B."/>
            <person name="Chen Z."/>
            <person name="Freedman E."/>
            <person name="Gellesch M."/>
            <person name="Goldberg J."/>
            <person name="Griggs A."/>
            <person name="Gujja S."/>
            <person name="Heilman E.R."/>
            <person name="Heiman D."/>
            <person name="Hepburn T."/>
            <person name="Howarth C."/>
            <person name="Jen D."/>
            <person name="Larson L."/>
            <person name="Mehta T."/>
            <person name="Neiman D."/>
            <person name="Pearson M."/>
            <person name="Roberts A."/>
            <person name="Saif S."/>
            <person name="Shea T."/>
            <person name="Shenoy N."/>
            <person name="Sisk P."/>
            <person name="Stolte C."/>
            <person name="Sykes S."/>
            <person name="Walk T."/>
            <person name="White J."/>
            <person name="Yandava C."/>
            <person name="Haas B."/>
            <person name="Nusbaum C."/>
            <person name="Birren B."/>
        </authorList>
    </citation>
    <scope>NUCLEOTIDE SEQUENCE</scope>
    <source>
        <strain evidence="1">ATCC 64411</strain>
    </source>
</reference>